<protein>
    <submittedName>
        <fullName evidence="4">TetR family transcriptional regulator</fullName>
    </submittedName>
</protein>
<dbReference type="PANTHER" id="PTHR30055:SF178">
    <property type="entry name" value="POSSIBLE TRANSCRIPTIONAL REGULATORY PROTEIN"/>
    <property type="match status" value="1"/>
</dbReference>
<dbReference type="InterPro" id="IPR041483">
    <property type="entry name" value="TetR_C_34"/>
</dbReference>
<proteinExistence type="predicted"/>
<gene>
    <name evidence="4" type="ORF">GM676_26385</name>
</gene>
<dbReference type="Pfam" id="PF00440">
    <property type="entry name" value="TetR_N"/>
    <property type="match status" value="1"/>
</dbReference>
<dbReference type="EMBL" id="WNKY01000047">
    <property type="protein sequence ID" value="MTV41094.1"/>
    <property type="molecule type" value="Genomic_DNA"/>
</dbReference>
<keyword evidence="1 2" id="KW-0238">DNA-binding</keyword>
<dbReference type="PANTHER" id="PTHR30055">
    <property type="entry name" value="HTH-TYPE TRANSCRIPTIONAL REGULATOR RUTR"/>
    <property type="match status" value="1"/>
</dbReference>
<comment type="caution">
    <text evidence="4">The sequence shown here is derived from an EMBL/GenBank/DDBJ whole genome shotgun (WGS) entry which is preliminary data.</text>
</comment>
<dbReference type="InterPro" id="IPR009057">
    <property type="entry name" value="Homeodomain-like_sf"/>
</dbReference>
<evidence type="ECO:0000313" key="4">
    <source>
        <dbReference type="EMBL" id="MTV41094.1"/>
    </source>
</evidence>
<organism evidence="4 5">
    <name type="scientific">Duganella radicis</name>
    <dbReference type="NCBI Taxonomy" id="551988"/>
    <lineage>
        <taxon>Bacteria</taxon>
        <taxon>Pseudomonadati</taxon>
        <taxon>Pseudomonadota</taxon>
        <taxon>Betaproteobacteria</taxon>
        <taxon>Burkholderiales</taxon>
        <taxon>Oxalobacteraceae</taxon>
        <taxon>Telluria group</taxon>
        <taxon>Duganella</taxon>
    </lineage>
</organism>
<keyword evidence="5" id="KW-1185">Reference proteome</keyword>
<reference evidence="4 5" key="1">
    <citation type="submission" date="2019-11" db="EMBL/GenBank/DDBJ databases">
        <title>Type strains purchased from KCTC, JCM and DSMZ.</title>
        <authorList>
            <person name="Lu H."/>
        </authorList>
    </citation>
    <scope>NUCLEOTIDE SEQUENCE [LARGE SCALE GENOMIC DNA]</scope>
    <source>
        <strain evidence="4 5">KCTC 22382</strain>
    </source>
</reference>
<dbReference type="SUPFAM" id="SSF46689">
    <property type="entry name" value="Homeodomain-like"/>
    <property type="match status" value="1"/>
</dbReference>
<dbReference type="AlphaFoldDB" id="A0A6L6PQE5"/>
<dbReference type="Gene3D" id="1.10.357.10">
    <property type="entry name" value="Tetracycline Repressor, domain 2"/>
    <property type="match status" value="1"/>
</dbReference>
<sequence length="231" mass="25776">MTTSEPFQRARRPEQKEERRAHLLATARSALRGGMELSDLGLNELARQAHMTKSNVYRYFENREALLLALLEEESALWRSDLDERLGALSQPTAPQLAQAFAGASAAYPLMCRLLSILPSIIEHNVSPERLRTFKLNTVALVGDLARQLHGRMPSISIEGYIVFVRQAMVLTIGLWPLSHPRDALAQVMALPELLPLRYDFEADLAAGLQLLLRGLAPMSPAAMNRKTKIL</sequence>
<name>A0A6L6PQE5_9BURK</name>
<dbReference type="OrthoDB" id="63332at2"/>
<dbReference type="InterPro" id="IPR050109">
    <property type="entry name" value="HTH-type_TetR-like_transc_reg"/>
</dbReference>
<dbReference type="GO" id="GO:0003700">
    <property type="term" value="F:DNA-binding transcription factor activity"/>
    <property type="evidence" value="ECO:0007669"/>
    <property type="project" value="TreeGrafter"/>
</dbReference>
<evidence type="ECO:0000259" key="3">
    <source>
        <dbReference type="PROSITE" id="PS50977"/>
    </source>
</evidence>
<evidence type="ECO:0000256" key="1">
    <source>
        <dbReference type="ARBA" id="ARBA00023125"/>
    </source>
</evidence>
<dbReference type="GO" id="GO:0000976">
    <property type="term" value="F:transcription cis-regulatory region binding"/>
    <property type="evidence" value="ECO:0007669"/>
    <property type="project" value="TreeGrafter"/>
</dbReference>
<feature type="DNA-binding region" description="H-T-H motif" evidence="2">
    <location>
        <begin position="41"/>
        <end position="60"/>
    </location>
</feature>
<dbReference type="InterPro" id="IPR001647">
    <property type="entry name" value="HTH_TetR"/>
</dbReference>
<dbReference type="Pfam" id="PF17929">
    <property type="entry name" value="TetR_C_34"/>
    <property type="match status" value="1"/>
</dbReference>
<evidence type="ECO:0000313" key="5">
    <source>
        <dbReference type="Proteomes" id="UP000475582"/>
    </source>
</evidence>
<dbReference type="Proteomes" id="UP000475582">
    <property type="component" value="Unassembled WGS sequence"/>
</dbReference>
<dbReference type="PROSITE" id="PS50977">
    <property type="entry name" value="HTH_TETR_2"/>
    <property type="match status" value="1"/>
</dbReference>
<evidence type="ECO:0000256" key="2">
    <source>
        <dbReference type="PROSITE-ProRule" id="PRU00335"/>
    </source>
</evidence>
<feature type="domain" description="HTH tetR-type" evidence="3">
    <location>
        <begin position="17"/>
        <end position="78"/>
    </location>
</feature>
<accession>A0A6L6PQE5</accession>